<proteinExistence type="inferred from homology"/>
<name>A0A0P4VWC0_SCYOL</name>
<keyword evidence="3 7" id="KW-0378">Hydrolase</keyword>
<evidence type="ECO:0000256" key="3">
    <source>
        <dbReference type="ARBA" id="ARBA00022801"/>
    </source>
</evidence>
<keyword evidence="2 7" id="KW-0732">Signal</keyword>
<evidence type="ECO:0000256" key="6">
    <source>
        <dbReference type="ARBA" id="ARBA00023180"/>
    </source>
</evidence>
<evidence type="ECO:0000256" key="5">
    <source>
        <dbReference type="ARBA" id="ARBA00023098"/>
    </source>
</evidence>
<dbReference type="GO" id="GO:0005576">
    <property type="term" value="C:extracellular region"/>
    <property type="evidence" value="ECO:0007669"/>
    <property type="project" value="TreeGrafter"/>
</dbReference>
<organism evidence="8">
    <name type="scientific">Scylla olivacea</name>
    <name type="common">Orange mud crab</name>
    <name type="synonym">Cancer olivacea</name>
    <dbReference type="NCBI Taxonomy" id="85551"/>
    <lineage>
        <taxon>Eukaryota</taxon>
        <taxon>Metazoa</taxon>
        <taxon>Ecdysozoa</taxon>
        <taxon>Arthropoda</taxon>
        <taxon>Crustacea</taxon>
        <taxon>Multicrustacea</taxon>
        <taxon>Malacostraca</taxon>
        <taxon>Eumalacostraca</taxon>
        <taxon>Eucarida</taxon>
        <taxon>Decapoda</taxon>
        <taxon>Pleocyemata</taxon>
        <taxon>Brachyura</taxon>
        <taxon>Eubrachyura</taxon>
        <taxon>Portunoidea</taxon>
        <taxon>Portunidae</taxon>
        <taxon>Portuninae</taxon>
        <taxon>Scylla</taxon>
    </lineage>
</organism>
<dbReference type="Gene3D" id="3.60.60.30">
    <property type="match status" value="1"/>
</dbReference>
<keyword evidence="6" id="KW-0325">Glycoprotein</keyword>
<comment type="similarity">
    <text evidence="1 7">Belongs to the phospholipase B-like family.</text>
</comment>
<evidence type="ECO:0000256" key="4">
    <source>
        <dbReference type="ARBA" id="ARBA00022963"/>
    </source>
</evidence>
<dbReference type="EC" id="3.1.1.-" evidence="7"/>
<protein>
    <recommendedName>
        <fullName evidence="7">Phospholipase B-like</fullName>
        <ecNumber evidence="7">3.1.1.-</ecNumber>
    </recommendedName>
</protein>
<dbReference type="GO" id="GO:0009395">
    <property type="term" value="P:phospholipid catabolic process"/>
    <property type="evidence" value="ECO:0007669"/>
    <property type="project" value="TreeGrafter"/>
</dbReference>
<evidence type="ECO:0000313" key="8">
    <source>
        <dbReference type="EMBL" id="JAI58085.1"/>
    </source>
</evidence>
<keyword evidence="4 7" id="KW-0442">Lipid degradation</keyword>
<sequence length="555" mass="63485">MMNKAVFLAWLWAAVLLQPTFSALLSVTFDGSNYYTHEKIMKNWVAKGSFHDNTFKDGWGYMEIETNPSYPDTIQAYAAGFVEGAMSTDMIYKSYRNTMEGLCEWKSKEFCDNLRSYLKTNFQWMQAMIAQKRNTCPVWHNVELILAQLQGVTDGYNKTAKEPMMEGAILLLNLAGDLEDLETALSPKLQEMSMEEWVKSGRIIGDGHCSALIKVLPGNTDLYVSHVTWNTYQSMLRILKKYIFPFRRTGGSDPDDMNPGHTVSFSSYPGLLSSGDDYYIMSSGLVSLETTIGNGNPALWKNVTATGELQEWIRTIVANRLGTDGKTWSNFFSMHNSGTYNNQWMVVDYKLFKPRKNIRRNTLWILEQLPGMIVADDQSHILRKQSYWPSYNTPFYKSIFNLSGAPAMVERFGDWFSYDKTPRALIFKRDNSSVKNLRTMIKLMRYNNFQHDELSRCNCTPPYSAENAISARNDLNPKNGTYPFGALGHRSHGGTDMKVTNLKMAGRLSFLAVNGPTYDQQPVFKWSEKDFANNTPHYGHPDAWKFPVISVRWLW</sequence>
<dbReference type="GO" id="GO:0004620">
    <property type="term" value="F:phospholipase activity"/>
    <property type="evidence" value="ECO:0007669"/>
    <property type="project" value="InterPro"/>
</dbReference>
<feature type="signal peptide" evidence="7">
    <location>
        <begin position="1"/>
        <end position="22"/>
    </location>
</feature>
<reference evidence="8" key="1">
    <citation type="submission" date="2015-09" db="EMBL/GenBank/DDBJ databases">
        <title>Scylla olivacea transcriptome.</title>
        <authorList>
            <person name="Ikhwanuddin M."/>
        </authorList>
    </citation>
    <scope>NUCLEOTIDE SEQUENCE</scope>
</reference>
<keyword evidence="5 7" id="KW-0443">Lipid metabolism</keyword>
<dbReference type="EMBL" id="GDRN01103450">
    <property type="protein sequence ID" value="JAI58085.1"/>
    <property type="molecule type" value="Transcribed_RNA"/>
</dbReference>
<comment type="function">
    <text evidence="7">Putative phospholipase.</text>
</comment>
<dbReference type="Pfam" id="PF04916">
    <property type="entry name" value="Phospholip_B"/>
    <property type="match status" value="1"/>
</dbReference>
<evidence type="ECO:0000256" key="7">
    <source>
        <dbReference type="RuleBase" id="RU364138"/>
    </source>
</evidence>
<evidence type="ECO:0000256" key="2">
    <source>
        <dbReference type="ARBA" id="ARBA00022729"/>
    </source>
</evidence>
<dbReference type="PANTHER" id="PTHR12370:SF3">
    <property type="entry name" value="PHOSPHOLIPASE B-LIKE 2-RELATED"/>
    <property type="match status" value="1"/>
</dbReference>
<dbReference type="PANTHER" id="PTHR12370">
    <property type="entry name" value="PHOSPHOLIPASE B-RELATED"/>
    <property type="match status" value="1"/>
</dbReference>
<feature type="chain" id="PRO_5011327851" description="Phospholipase B-like" evidence="7">
    <location>
        <begin position="23"/>
        <end position="555"/>
    </location>
</feature>
<dbReference type="InterPro" id="IPR007000">
    <property type="entry name" value="PLipase_B-like"/>
</dbReference>
<evidence type="ECO:0000256" key="1">
    <source>
        <dbReference type="ARBA" id="ARBA00007835"/>
    </source>
</evidence>
<accession>A0A0P4VWC0</accession>
<dbReference type="AlphaFoldDB" id="A0A0P4VWC0"/>